<dbReference type="Proteomes" id="UP001454036">
    <property type="component" value="Unassembled WGS sequence"/>
</dbReference>
<dbReference type="InterPro" id="IPR000209">
    <property type="entry name" value="Peptidase_S8/S53_dom"/>
</dbReference>
<dbReference type="AlphaFoldDB" id="A0AAV3R447"/>
<dbReference type="InterPro" id="IPR010259">
    <property type="entry name" value="S8pro/Inhibitor_I9"/>
</dbReference>
<keyword evidence="9" id="KW-1185">Reference proteome</keyword>
<evidence type="ECO:0000313" key="8">
    <source>
        <dbReference type="EMBL" id="GAA0169668.1"/>
    </source>
</evidence>
<evidence type="ECO:0000256" key="4">
    <source>
        <dbReference type="PROSITE-ProRule" id="PRU01240"/>
    </source>
</evidence>
<dbReference type="InterPro" id="IPR036852">
    <property type="entry name" value="Peptidase_S8/S53_dom_sf"/>
</dbReference>
<keyword evidence="8" id="KW-0645">Protease</keyword>
<comment type="similarity">
    <text evidence="1 4">Belongs to the peptidase S8 family.</text>
</comment>
<dbReference type="Pfam" id="PF05922">
    <property type="entry name" value="Inhibitor_I9"/>
    <property type="match status" value="1"/>
</dbReference>
<comment type="caution">
    <text evidence="8">The sequence shown here is derived from an EMBL/GenBank/DDBJ whole genome shotgun (WGS) entry which is preliminary data.</text>
</comment>
<dbReference type="SUPFAM" id="SSF52743">
    <property type="entry name" value="Subtilisin-like"/>
    <property type="match status" value="1"/>
</dbReference>
<dbReference type="InterPro" id="IPR045051">
    <property type="entry name" value="SBT"/>
</dbReference>
<dbReference type="CDD" id="cd02120">
    <property type="entry name" value="PA_subtilisin_like"/>
    <property type="match status" value="1"/>
</dbReference>
<dbReference type="InterPro" id="IPR034197">
    <property type="entry name" value="Peptidases_S8_3"/>
</dbReference>
<dbReference type="Pfam" id="PF02225">
    <property type="entry name" value="PA"/>
    <property type="match status" value="1"/>
</dbReference>
<evidence type="ECO:0000259" key="7">
    <source>
        <dbReference type="Pfam" id="PF05922"/>
    </source>
</evidence>
<dbReference type="GO" id="GO:0006508">
    <property type="term" value="P:proteolysis"/>
    <property type="evidence" value="ECO:0007669"/>
    <property type="project" value="UniProtKB-KW"/>
</dbReference>
<dbReference type="Gene3D" id="3.40.50.200">
    <property type="entry name" value="Peptidase S8/S53 domain"/>
    <property type="match status" value="1"/>
</dbReference>
<dbReference type="InterPro" id="IPR037045">
    <property type="entry name" value="S8pro/Inhibitor_I9_sf"/>
</dbReference>
<keyword evidence="3" id="KW-0325">Glycoprotein</keyword>
<evidence type="ECO:0000256" key="3">
    <source>
        <dbReference type="ARBA" id="ARBA00023180"/>
    </source>
</evidence>
<name>A0AAV3R447_LITER</name>
<feature type="domain" description="Peptidase S8/S53" evidence="5">
    <location>
        <begin position="75"/>
        <end position="293"/>
    </location>
</feature>
<dbReference type="CDD" id="cd04852">
    <property type="entry name" value="Peptidases_S8_3"/>
    <property type="match status" value="1"/>
</dbReference>
<keyword evidence="8" id="KW-0378">Hydrolase</keyword>
<dbReference type="SUPFAM" id="SSF52025">
    <property type="entry name" value="PA domain"/>
    <property type="match status" value="1"/>
</dbReference>
<dbReference type="InterPro" id="IPR046450">
    <property type="entry name" value="PA_dom_sf"/>
</dbReference>
<proteinExistence type="inferred from homology"/>
<dbReference type="GO" id="GO:0004252">
    <property type="term" value="F:serine-type endopeptidase activity"/>
    <property type="evidence" value="ECO:0007669"/>
    <property type="project" value="InterPro"/>
</dbReference>
<evidence type="ECO:0000256" key="2">
    <source>
        <dbReference type="ARBA" id="ARBA00022729"/>
    </source>
</evidence>
<organism evidence="8 9">
    <name type="scientific">Lithospermum erythrorhizon</name>
    <name type="common">Purple gromwell</name>
    <name type="synonym">Lithospermum officinale var. erythrorhizon</name>
    <dbReference type="NCBI Taxonomy" id="34254"/>
    <lineage>
        <taxon>Eukaryota</taxon>
        <taxon>Viridiplantae</taxon>
        <taxon>Streptophyta</taxon>
        <taxon>Embryophyta</taxon>
        <taxon>Tracheophyta</taxon>
        <taxon>Spermatophyta</taxon>
        <taxon>Magnoliopsida</taxon>
        <taxon>eudicotyledons</taxon>
        <taxon>Gunneridae</taxon>
        <taxon>Pentapetalae</taxon>
        <taxon>asterids</taxon>
        <taxon>lamiids</taxon>
        <taxon>Boraginales</taxon>
        <taxon>Boraginaceae</taxon>
        <taxon>Boraginoideae</taxon>
        <taxon>Lithospermeae</taxon>
        <taxon>Lithospermum</taxon>
    </lineage>
</organism>
<comment type="caution">
    <text evidence="4">Lacks conserved residue(s) required for the propagation of feature annotation.</text>
</comment>
<reference evidence="8 9" key="1">
    <citation type="submission" date="2024-01" db="EMBL/GenBank/DDBJ databases">
        <title>The complete chloroplast genome sequence of Lithospermum erythrorhizon: insights into the phylogenetic relationship among Boraginaceae species and the maternal lineages of purple gromwells.</title>
        <authorList>
            <person name="Okada T."/>
            <person name="Watanabe K."/>
        </authorList>
    </citation>
    <scope>NUCLEOTIDE SEQUENCE [LARGE SCALE GENOMIC DNA]</scope>
</reference>
<dbReference type="EMBL" id="BAABME010006932">
    <property type="protein sequence ID" value="GAA0169668.1"/>
    <property type="molecule type" value="Genomic_DNA"/>
</dbReference>
<dbReference type="PROSITE" id="PS51892">
    <property type="entry name" value="SUBTILASE"/>
    <property type="match status" value="1"/>
</dbReference>
<evidence type="ECO:0000313" key="9">
    <source>
        <dbReference type="Proteomes" id="UP001454036"/>
    </source>
</evidence>
<feature type="domain" description="PA" evidence="6">
    <location>
        <begin position="334"/>
        <end position="382"/>
    </location>
</feature>
<gene>
    <name evidence="8" type="ORF">LIER_24102</name>
</gene>
<evidence type="ECO:0000256" key="1">
    <source>
        <dbReference type="ARBA" id="ARBA00011073"/>
    </source>
</evidence>
<keyword evidence="2" id="KW-0732">Signal</keyword>
<dbReference type="Pfam" id="PF00082">
    <property type="entry name" value="Peptidase_S8"/>
    <property type="match status" value="1"/>
</dbReference>
<dbReference type="Gene3D" id="3.30.70.80">
    <property type="entry name" value="Peptidase S8 propeptide/proteinase inhibitor I9"/>
    <property type="match status" value="1"/>
</dbReference>
<evidence type="ECO:0000259" key="6">
    <source>
        <dbReference type="Pfam" id="PF02225"/>
    </source>
</evidence>
<sequence length="407" mass="43729">MAKKAIFYSYKTDINSFAALLDEAEAEAVKKHPDVLAIFPGTGRDLQTTHSWNFLMMEKDGVVPGGSIWDTAKFGEDVIIGNLDTGVWPSSESFDDTWFGAIPSRWKGICQQGYGPKFPCNRKLIGARYFYKGFAFRSGKFNETKRHSFDDDGHGSHTLSTAGGNFVPKASVFGSGNGTARGGSPKARVASYKVCWPPEKNGVCYDSDMLEAFDTAIHDRVDVLSVSIGGQPKDYFNHGLSIGAFHAAKRGIVVVCAAGNNGPTPRTVVNVAPWIITVGASTMDREFQSHVKLQNGQNLKGASLSPALPEEKMYPLLSAALGKAVNASENDAILCKPGTLDPEKVKGNILVCLRGNNSRVEKGEVASSAGAAGMVLCNDVSTGNEIMSVVMLFLQPNSITPMVFLLF</sequence>
<feature type="domain" description="Inhibitor I9" evidence="7">
    <location>
        <begin position="3"/>
        <end position="44"/>
    </location>
</feature>
<dbReference type="InterPro" id="IPR003137">
    <property type="entry name" value="PA_domain"/>
</dbReference>
<dbReference type="PANTHER" id="PTHR10795">
    <property type="entry name" value="PROPROTEIN CONVERTASE SUBTILISIN/KEXIN"/>
    <property type="match status" value="1"/>
</dbReference>
<protein>
    <submittedName>
        <fullName evidence="8">Serine protease</fullName>
    </submittedName>
</protein>
<accession>A0AAV3R447</accession>
<evidence type="ECO:0000259" key="5">
    <source>
        <dbReference type="Pfam" id="PF00082"/>
    </source>
</evidence>